<accession>A0ACB8AZE3</accession>
<reference evidence="1" key="1">
    <citation type="journal article" date="2021" name="New Phytol.">
        <title>Evolutionary innovations through gain and loss of genes in the ectomycorrhizal Boletales.</title>
        <authorList>
            <person name="Wu G."/>
            <person name="Miyauchi S."/>
            <person name="Morin E."/>
            <person name="Kuo A."/>
            <person name="Drula E."/>
            <person name="Varga T."/>
            <person name="Kohler A."/>
            <person name="Feng B."/>
            <person name="Cao Y."/>
            <person name="Lipzen A."/>
            <person name="Daum C."/>
            <person name="Hundley H."/>
            <person name="Pangilinan J."/>
            <person name="Johnson J."/>
            <person name="Barry K."/>
            <person name="LaButti K."/>
            <person name="Ng V."/>
            <person name="Ahrendt S."/>
            <person name="Min B."/>
            <person name="Choi I.G."/>
            <person name="Park H."/>
            <person name="Plett J.M."/>
            <person name="Magnuson J."/>
            <person name="Spatafora J.W."/>
            <person name="Nagy L.G."/>
            <person name="Henrissat B."/>
            <person name="Grigoriev I.V."/>
            <person name="Yang Z.L."/>
            <person name="Xu J."/>
            <person name="Martin F.M."/>
        </authorList>
    </citation>
    <scope>NUCLEOTIDE SEQUENCE</scope>
    <source>
        <strain evidence="1">KUC20120723A-06</strain>
    </source>
</reference>
<keyword evidence="2" id="KW-1185">Reference proteome</keyword>
<dbReference type="EMBL" id="MU266825">
    <property type="protein sequence ID" value="KAH7918233.1"/>
    <property type="molecule type" value="Genomic_DNA"/>
</dbReference>
<evidence type="ECO:0000313" key="1">
    <source>
        <dbReference type="EMBL" id="KAH7918233.1"/>
    </source>
</evidence>
<name>A0ACB8AZE3_9AGAM</name>
<evidence type="ECO:0000313" key="2">
    <source>
        <dbReference type="Proteomes" id="UP000790709"/>
    </source>
</evidence>
<dbReference type="Proteomes" id="UP000790709">
    <property type="component" value="Unassembled WGS sequence"/>
</dbReference>
<protein>
    <submittedName>
        <fullName evidence="1">Uncharacterized protein</fullName>
    </submittedName>
</protein>
<comment type="caution">
    <text evidence="1">The sequence shown here is derived from an EMBL/GenBank/DDBJ whole genome shotgun (WGS) entry which is preliminary data.</text>
</comment>
<gene>
    <name evidence="1" type="ORF">BV22DRAFT_1134751</name>
</gene>
<sequence length="236" mass="26063">MAESKKTYETGSILFPHPGQNREVPRARCPRRCRRRSHDNRPNPLPLLRSPLQHHPTSLRPTPPPLKVVPPLDLSATNCPPTFLPFLRVWSTAVPRIQDLAPQHQHDLARIICGLALISEGRCEGTSLRGIAADLRAIAIEVSQRRSFQNRYAANLQAALDARGDGPSLKVKASLVPPPLYDDSRLPSSLSLSFERTPSPSTLIGLNPDFSAIEPRAQPSRSNNPDRSLTIPRGLE</sequence>
<proteinExistence type="predicted"/>
<organism evidence="1 2">
    <name type="scientific">Leucogyrophana mollusca</name>
    <dbReference type="NCBI Taxonomy" id="85980"/>
    <lineage>
        <taxon>Eukaryota</taxon>
        <taxon>Fungi</taxon>
        <taxon>Dikarya</taxon>
        <taxon>Basidiomycota</taxon>
        <taxon>Agaricomycotina</taxon>
        <taxon>Agaricomycetes</taxon>
        <taxon>Agaricomycetidae</taxon>
        <taxon>Boletales</taxon>
        <taxon>Boletales incertae sedis</taxon>
        <taxon>Leucogyrophana</taxon>
    </lineage>
</organism>